<comment type="similarity">
    <text evidence="1 9">Belongs to the peptidase S11 family.</text>
</comment>
<keyword evidence="3" id="KW-0378">Hydrolase</keyword>
<dbReference type="GO" id="GO:0006508">
    <property type="term" value="P:proteolysis"/>
    <property type="evidence" value="ECO:0007669"/>
    <property type="project" value="InterPro"/>
</dbReference>
<dbReference type="RefSeq" id="WP_089746751.1">
    <property type="nucleotide sequence ID" value="NZ_FOGF01000021.1"/>
</dbReference>
<dbReference type="EMBL" id="FOGF01000021">
    <property type="protein sequence ID" value="SER13816.1"/>
    <property type="molecule type" value="Genomic_DNA"/>
</dbReference>
<evidence type="ECO:0000256" key="6">
    <source>
        <dbReference type="ARBA" id="ARBA00023316"/>
    </source>
</evidence>
<organism evidence="11 12">
    <name type="scientific">Granulicatella balaenopterae</name>
    <dbReference type="NCBI Taxonomy" id="137733"/>
    <lineage>
        <taxon>Bacteria</taxon>
        <taxon>Bacillati</taxon>
        <taxon>Bacillota</taxon>
        <taxon>Bacilli</taxon>
        <taxon>Lactobacillales</taxon>
        <taxon>Carnobacteriaceae</taxon>
        <taxon>Granulicatella</taxon>
    </lineage>
</organism>
<proteinExistence type="inferred from homology"/>
<evidence type="ECO:0000256" key="7">
    <source>
        <dbReference type="PIRSR" id="PIRSR618044-1"/>
    </source>
</evidence>
<evidence type="ECO:0000256" key="4">
    <source>
        <dbReference type="ARBA" id="ARBA00022960"/>
    </source>
</evidence>
<reference evidence="11 12" key="1">
    <citation type="submission" date="2016-10" db="EMBL/GenBank/DDBJ databases">
        <authorList>
            <person name="de Groot N.N."/>
        </authorList>
    </citation>
    <scope>NUCLEOTIDE SEQUENCE [LARGE SCALE GENOMIC DNA]</scope>
    <source>
        <strain evidence="11 12">DSM 15827</strain>
    </source>
</reference>
<accession>A0A1H9LQX4</accession>
<evidence type="ECO:0000256" key="1">
    <source>
        <dbReference type="ARBA" id="ARBA00007164"/>
    </source>
</evidence>
<evidence type="ECO:0000256" key="2">
    <source>
        <dbReference type="ARBA" id="ARBA00022729"/>
    </source>
</evidence>
<keyword evidence="5" id="KW-0573">Peptidoglycan synthesis</keyword>
<evidence type="ECO:0000259" key="10">
    <source>
        <dbReference type="Pfam" id="PF00768"/>
    </source>
</evidence>
<keyword evidence="2" id="KW-0732">Signal</keyword>
<evidence type="ECO:0000256" key="8">
    <source>
        <dbReference type="PIRSR" id="PIRSR618044-2"/>
    </source>
</evidence>
<dbReference type="Gene3D" id="3.40.710.10">
    <property type="entry name" value="DD-peptidase/beta-lactamase superfamily"/>
    <property type="match status" value="1"/>
</dbReference>
<feature type="active site" description="Acyl-ester intermediate" evidence="7">
    <location>
        <position position="76"/>
    </location>
</feature>
<evidence type="ECO:0000256" key="5">
    <source>
        <dbReference type="ARBA" id="ARBA00022984"/>
    </source>
</evidence>
<dbReference type="GO" id="GO:0008360">
    <property type="term" value="P:regulation of cell shape"/>
    <property type="evidence" value="ECO:0007669"/>
    <property type="project" value="UniProtKB-KW"/>
</dbReference>
<keyword evidence="6" id="KW-0961">Cell wall biogenesis/degradation</keyword>
<dbReference type="STRING" id="137733.SAMN05421767_1215"/>
<dbReference type="GO" id="GO:0009252">
    <property type="term" value="P:peptidoglycan biosynthetic process"/>
    <property type="evidence" value="ECO:0007669"/>
    <property type="project" value="UniProtKB-KW"/>
</dbReference>
<gene>
    <name evidence="11" type="ORF">SAMN05421767_1215</name>
</gene>
<dbReference type="PANTHER" id="PTHR21581:SF33">
    <property type="entry name" value="D-ALANYL-D-ALANINE CARBOXYPEPTIDASE DACB"/>
    <property type="match status" value="1"/>
</dbReference>
<dbReference type="InterPro" id="IPR012338">
    <property type="entry name" value="Beta-lactam/transpept-like"/>
</dbReference>
<dbReference type="Proteomes" id="UP000198556">
    <property type="component" value="Unassembled WGS sequence"/>
</dbReference>
<feature type="active site" evidence="7">
    <location>
        <position position="136"/>
    </location>
</feature>
<dbReference type="Pfam" id="PF00768">
    <property type="entry name" value="Peptidase_S11"/>
    <property type="match status" value="1"/>
</dbReference>
<dbReference type="PANTHER" id="PTHR21581">
    <property type="entry name" value="D-ALANYL-D-ALANINE CARBOXYPEPTIDASE"/>
    <property type="match status" value="1"/>
</dbReference>
<name>A0A1H9LQX4_9LACT</name>
<dbReference type="InterPro" id="IPR001967">
    <property type="entry name" value="Peptidase_S11_N"/>
</dbReference>
<evidence type="ECO:0000313" key="12">
    <source>
        <dbReference type="Proteomes" id="UP000198556"/>
    </source>
</evidence>
<dbReference type="OrthoDB" id="9791132at2"/>
<dbReference type="GO" id="GO:0071555">
    <property type="term" value="P:cell wall organization"/>
    <property type="evidence" value="ECO:0007669"/>
    <property type="project" value="UniProtKB-KW"/>
</dbReference>
<keyword evidence="11" id="KW-0645">Protease</keyword>
<dbReference type="GO" id="GO:0009002">
    <property type="term" value="F:serine-type D-Ala-D-Ala carboxypeptidase activity"/>
    <property type="evidence" value="ECO:0007669"/>
    <property type="project" value="InterPro"/>
</dbReference>
<protein>
    <submittedName>
        <fullName evidence="11">D-alanyl-D-alanine carboxypeptidase (Penicillin-binding protein 5/6)</fullName>
    </submittedName>
</protein>
<dbReference type="InterPro" id="IPR018044">
    <property type="entry name" value="Peptidase_S11"/>
</dbReference>
<dbReference type="SUPFAM" id="SSF56601">
    <property type="entry name" value="beta-lactamase/transpeptidase-like"/>
    <property type="match status" value="1"/>
</dbReference>
<keyword evidence="4" id="KW-0133">Cell shape</keyword>
<feature type="domain" description="Peptidase S11 D-alanyl-D-alanine carboxypeptidase A N-terminal" evidence="10">
    <location>
        <begin position="46"/>
        <end position="278"/>
    </location>
</feature>
<evidence type="ECO:0000256" key="3">
    <source>
        <dbReference type="ARBA" id="ARBA00022801"/>
    </source>
</evidence>
<feature type="active site" description="Proton acceptor" evidence="7">
    <location>
        <position position="79"/>
    </location>
</feature>
<sequence>MTTRTKKNRHKKKYSLTILLLVFVVLVGFWRLKPYFWPQHRMDSSKYHAESIYVYNLTDHKEVKSLNENQKRKPASLVKIMTVYTALQNSKDLSKAAPVDTESYQALVAQNASMAGFYGNESTTYRDLLYGAMLPSGGECADSLAINIAGSREGFVDLMNQQAEKMNLGNTHYENPDGLDSPNQYTTAKDIALILEQALQDGDFYAIFTKKAYLSTATNNHPQGVWMQSTVFTGLEEFEQQGFEILGGKTGTTDKAGLCLATLAQKDGKEYIVVVMGVPYLSLKNPGKGQFKDTIKIMEEL</sequence>
<feature type="binding site" evidence="8">
    <location>
        <position position="249"/>
    </location>
    <ligand>
        <name>substrate</name>
    </ligand>
</feature>
<evidence type="ECO:0000256" key="9">
    <source>
        <dbReference type="RuleBase" id="RU004016"/>
    </source>
</evidence>
<keyword evidence="12" id="KW-1185">Reference proteome</keyword>
<keyword evidence="11" id="KW-0121">Carboxypeptidase</keyword>
<dbReference type="AlphaFoldDB" id="A0A1H9LQX4"/>
<evidence type="ECO:0000313" key="11">
    <source>
        <dbReference type="EMBL" id="SER13816.1"/>
    </source>
</evidence>
<dbReference type="PRINTS" id="PR00725">
    <property type="entry name" value="DADACBPTASE1"/>
</dbReference>